<sequence>MLNPPRYKGRASSVLLKIGKWRKKLWIYREVLNHRTTVTGAS</sequence>
<dbReference type="AlphaFoldDB" id="A0AAN4Q6T3"/>
<evidence type="ECO:0000313" key="1">
    <source>
        <dbReference type="EMBL" id="GBH17950.1"/>
    </source>
</evidence>
<comment type="caution">
    <text evidence="1">The sequence shown here is derived from an EMBL/GenBank/DDBJ whole genome shotgun (WGS) entry which is preliminary data.</text>
</comment>
<dbReference type="EMBL" id="BGKA01000129">
    <property type="protein sequence ID" value="GBH17950.1"/>
    <property type="molecule type" value="Genomic_DNA"/>
</dbReference>
<protein>
    <submittedName>
        <fullName evidence="1">AAA+-type ATPase</fullName>
    </submittedName>
</protein>
<dbReference type="Proteomes" id="UP000248291">
    <property type="component" value="Unassembled WGS sequence"/>
</dbReference>
<name>A0AAN4Q6T3_PSESF</name>
<organism evidence="1 2">
    <name type="scientific">Pseudomonas syringae pv. actinidiae</name>
    <dbReference type="NCBI Taxonomy" id="103796"/>
    <lineage>
        <taxon>Bacteria</taxon>
        <taxon>Pseudomonadati</taxon>
        <taxon>Pseudomonadota</taxon>
        <taxon>Gammaproteobacteria</taxon>
        <taxon>Pseudomonadales</taxon>
        <taxon>Pseudomonadaceae</taxon>
        <taxon>Pseudomonas</taxon>
        <taxon>Pseudomonas syringae</taxon>
    </lineage>
</organism>
<gene>
    <name evidence="1" type="ORF">KPSA3_03927</name>
</gene>
<accession>A0AAN4Q6T3</accession>
<proteinExistence type="predicted"/>
<evidence type="ECO:0000313" key="2">
    <source>
        <dbReference type="Proteomes" id="UP000248291"/>
    </source>
</evidence>
<reference evidence="1 2" key="1">
    <citation type="submission" date="2018-04" db="EMBL/GenBank/DDBJ databases">
        <title>Draft genome sequence of Pseudomonas syringae pv. actinidiae biovar 3 strains isolated from kiwifruit in Kagawa prefecture.</title>
        <authorList>
            <person name="Tabuchi M."/>
            <person name="Saito M."/>
            <person name="Fujiwara S."/>
            <person name="Sasa N."/>
            <person name="Akimitsu K."/>
            <person name="Gomi K."/>
            <person name="Konishi-Sugita S."/>
            <person name="Hamano K."/>
            <person name="Kataoka I."/>
        </authorList>
    </citation>
    <scope>NUCLEOTIDE SEQUENCE [LARGE SCALE GENOMIC DNA]</scope>
    <source>
        <strain evidence="1 2">MAFF212211</strain>
    </source>
</reference>